<dbReference type="InterPro" id="IPR007197">
    <property type="entry name" value="rSAM"/>
</dbReference>
<comment type="caution">
    <text evidence="15">The sequence shown here is derived from an EMBL/GenBank/DDBJ whole genome shotgun (WGS) entry which is preliminary data.</text>
</comment>
<dbReference type="InterPro" id="IPR058240">
    <property type="entry name" value="rSAM_sf"/>
</dbReference>
<name>A0ABS3Z8X1_9GAMM</name>
<dbReference type="InterPro" id="IPR013785">
    <property type="entry name" value="Aldolase_TIM"/>
</dbReference>
<gene>
    <name evidence="15" type="primary">epmB</name>
    <name evidence="15" type="ORF">H9C73_05375</name>
</gene>
<evidence type="ECO:0000256" key="4">
    <source>
        <dbReference type="ARBA" id="ARBA00008703"/>
    </source>
</evidence>
<comment type="catalytic activity">
    <reaction evidence="1">
        <text>L-lysine = D-beta-lysine</text>
        <dbReference type="Rhea" id="RHEA:44148"/>
        <dbReference type="ChEBI" id="CHEBI:32551"/>
        <dbReference type="ChEBI" id="CHEBI:84138"/>
    </reaction>
</comment>
<evidence type="ECO:0000256" key="13">
    <source>
        <dbReference type="ARBA" id="ARBA00030756"/>
    </source>
</evidence>
<evidence type="ECO:0000259" key="14">
    <source>
        <dbReference type="PROSITE" id="PS51918"/>
    </source>
</evidence>
<keyword evidence="12" id="KW-0413">Isomerase</keyword>
<dbReference type="PROSITE" id="PS51918">
    <property type="entry name" value="RADICAL_SAM"/>
    <property type="match status" value="1"/>
</dbReference>
<evidence type="ECO:0000313" key="16">
    <source>
        <dbReference type="Proteomes" id="UP000810171"/>
    </source>
</evidence>
<comment type="cofactor">
    <cofactor evidence="3">
        <name>[4Fe-4S] cluster</name>
        <dbReference type="ChEBI" id="CHEBI:49883"/>
    </cofactor>
</comment>
<evidence type="ECO:0000256" key="10">
    <source>
        <dbReference type="ARBA" id="ARBA00023004"/>
    </source>
</evidence>
<evidence type="ECO:0000256" key="8">
    <source>
        <dbReference type="ARBA" id="ARBA00022723"/>
    </source>
</evidence>
<dbReference type="SUPFAM" id="SSF102114">
    <property type="entry name" value="Radical SAM enzymes"/>
    <property type="match status" value="1"/>
</dbReference>
<dbReference type="SFLD" id="SFLDF00314">
    <property type="entry name" value="L-lysine_2_3-aminomutase_(yjeK"/>
    <property type="match status" value="1"/>
</dbReference>
<evidence type="ECO:0000256" key="1">
    <source>
        <dbReference type="ARBA" id="ARBA00001352"/>
    </source>
</evidence>
<dbReference type="Proteomes" id="UP000810171">
    <property type="component" value="Unassembled WGS sequence"/>
</dbReference>
<dbReference type="EMBL" id="JACVEW010000006">
    <property type="protein sequence ID" value="MBP0048158.1"/>
    <property type="molecule type" value="Genomic_DNA"/>
</dbReference>
<sequence length="354" mass="39350">MLANPSRTTTSEHHTPMNLLHPAEADWQNEMRHLITDPKELLERLSLPRDLLAGALAGHQSFALRVPRPYLQRIEPGNPQDPLLQQILPLQQEILAVPGFGKDPLAEADSNTRSGVIHKYKDRVLLVLSGACAINCRYCFRRHFPYGDNQLGGEHWQAALDYIARHEQVSEVIFSGGDPLATPDTRLSRMIHDLEQIPHLKRLRIHSRLPVVIPQRVTPGLIDTLSSTRLTSTLVLHINHPQELDASVFAALQPLRRAGITLLNQAVLLKGINDSLAVQKILNETLFSEGILPYYLFVLDAVAGAAHFDVSDDEARQLVGQLQTELPGYLVPRLAREIPGRPSKTLLTPVTPGS</sequence>
<evidence type="ECO:0000256" key="7">
    <source>
        <dbReference type="ARBA" id="ARBA00022691"/>
    </source>
</evidence>
<dbReference type="NCBIfam" id="TIGR00238">
    <property type="entry name" value="KamA family radical SAM protein"/>
    <property type="match status" value="1"/>
</dbReference>
<evidence type="ECO:0000256" key="9">
    <source>
        <dbReference type="ARBA" id="ARBA00022898"/>
    </source>
</evidence>
<evidence type="ECO:0000313" key="15">
    <source>
        <dbReference type="EMBL" id="MBP0048158.1"/>
    </source>
</evidence>
<evidence type="ECO:0000256" key="5">
    <source>
        <dbReference type="ARBA" id="ARBA00022363"/>
    </source>
</evidence>
<feature type="domain" description="Radical SAM core" evidence="14">
    <location>
        <begin position="118"/>
        <end position="341"/>
    </location>
</feature>
<keyword evidence="9" id="KW-0663">Pyridoxal phosphate</keyword>
<dbReference type="PANTHER" id="PTHR30538">
    <property type="entry name" value="LYSINE 2,3-AMINOMUTASE-RELATED"/>
    <property type="match status" value="1"/>
</dbReference>
<keyword evidence="6" id="KW-0004">4Fe-4S</keyword>
<keyword evidence="16" id="KW-1185">Reference proteome</keyword>
<keyword evidence="11" id="KW-0411">Iron-sulfur</keyword>
<keyword evidence="8" id="KW-0479">Metal-binding</keyword>
<dbReference type="RefSeq" id="WP_209286773.1">
    <property type="nucleotide sequence ID" value="NZ_JACVEW010000006.1"/>
</dbReference>
<evidence type="ECO:0000256" key="6">
    <source>
        <dbReference type="ARBA" id="ARBA00022485"/>
    </source>
</evidence>
<keyword evidence="10" id="KW-0408">Iron</keyword>
<reference evidence="15 16" key="1">
    <citation type="submission" date="2020-09" db="EMBL/GenBank/DDBJ databases">
        <authorList>
            <person name="Tanuku N.R.S."/>
        </authorList>
    </citation>
    <scope>NUCLEOTIDE SEQUENCE [LARGE SCALE GENOMIC DNA]</scope>
    <source>
        <strain evidence="15 16">AK62</strain>
    </source>
</reference>
<dbReference type="PIRSF" id="PIRSF004911">
    <property type="entry name" value="DUF160"/>
    <property type="match status" value="1"/>
</dbReference>
<evidence type="ECO:0000256" key="2">
    <source>
        <dbReference type="ARBA" id="ARBA00001933"/>
    </source>
</evidence>
<dbReference type="SFLD" id="SFLDS00029">
    <property type="entry name" value="Radical_SAM"/>
    <property type="match status" value="1"/>
</dbReference>
<organism evidence="15 16">
    <name type="scientific">Marinobacterium alkalitolerans</name>
    <dbReference type="NCBI Taxonomy" id="1542925"/>
    <lineage>
        <taxon>Bacteria</taxon>
        <taxon>Pseudomonadati</taxon>
        <taxon>Pseudomonadota</taxon>
        <taxon>Gammaproteobacteria</taxon>
        <taxon>Oceanospirillales</taxon>
        <taxon>Oceanospirillaceae</taxon>
        <taxon>Marinobacterium</taxon>
    </lineage>
</organism>
<dbReference type="InterPro" id="IPR022462">
    <property type="entry name" value="EpmB"/>
</dbReference>
<comment type="cofactor">
    <cofactor evidence="2">
        <name>pyridoxal 5'-phosphate</name>
        <dbReference type="ChEBI" id="CHEBI:597326"/>
    </cofactor>
</comment>
<dbReference type="PANTHER" id="PTHR30538:SF1">
    <property type="entry name" value="L-LYSINE 2,3-AMINOMUTASE"/>
    <property type="match status" value="1"/>
</dbReference>
<dbReference type="Pfam" id="PF04055">
    <property type="entry name" value="Radical_SAM"/>
    <property type="match status" value="1"/>
</dbReference>
<dbReference type="NCBIfam" id="TIGR03821">
    <property type="entry name" value="EFP_modif_epmB"/>
    <property type="match status" value="1"/>
</dbReference>
<accession>A0ABS3Z8X1</accession>
<keyword evidence="7" id="KW-0949">S-adenosyl-L-methionine</keyword>
<evidence type="ECO:0000256" key="3">
    <source>
        <dbReference type="ARBA" id="ARBA00001966"/>
    </source>
</evidence>
<dbReference type="CDD" id="cd01335">
    <property type="entry name" value="Radical_SAM"/>
    <property type="match status" value="1"/>
</dbReference>
<dbReference type="InterPro" id="IPR003739">
    <property type="entry name" value="Lys_aminomutase/Glu_NH3_mut"/>
</dbReference>
<proteinExistence type="inferred from homology"/>
<dbReference type="SFLD" id="SFLDG01070">
    <property type="entry name" value="PLP-dependent"/>
    <property type="match status" value="1"/>
</dbReference>
<comment type="similarity">
    <text evidence="4">Belongs to the radical SAM superfamily. KamA family.</text>
</comment>
<dbReference type="Gene3D" id="3.20.20.70">
    <property type="entry name" value="Aldolase class I"/>
    <property type="match status" value="1"/>
</dbReference>
<evidence type="ECO:0000256" key="12">
    <source>
        <dbReference type="ARBA" id="ARBA00023235"/>
    </source>
</evidence>
<protein>
    <recommendedName>
        <fullName evidence="5">L-lysine 2,3-aminomutase</fullName>
    </recommendedName>
    <alternativeName>
        <fullName evidence="13">EF-P post-translational modification enzyme B</fullName>
    </alternativeName>
</protein>
<evidence type="ECO:0000256" key="11">
    <source>
        <dbReference type="ARBA" id="ARBA00023014"/>
    </source>
</evidence>